<dbReference type="AlphaFoldDB" id="A0A231UXP1"/>
<proteinExistence type="predicted"/>
<evidence type="ECO:0000313" key="2">
    <source>
        <dbReference type="EMBL" id="OXT00627.1"/>
    </source>
</evidence>
<sequence>MPFFSVIIPCFNAERTLPETLASLRSQIFADFEIVIVDDGSSDRTLEIARRFAASDERAILVELTNGGPSRARNIGALVHATGDYLAFLDADDLWAPNKLARMAARFREPDSPEALYARIGFFRSDPKNMRTASTVGPGFLTTRDLLRENAVCTMSNIVVRRSAFLESCGFNNSLRYGEDVEWLIRLIGTGARLEGVEDLLVFYRASDDGLSANLDAMHDGWRRTLDLVRRIDPNLPASEIAAAEAIHLRYLARRALRVRSEPLSALRLVASALLKSPTGFFSQPKRGVLTAAAALAAPMLPRAIHDRAFAN</sequence>
<dbReference type="GO" id="GO:0016758">
    <property type="term" value="F:hexosyltransferase activity"/>
    <property type="evidence" value="ECO:0007669"/>
    <property type="project" value="UniProtKB-ARBA"/>
</dbReference>
<dbReference type="SUPFAM" id="SSF53448">
    <property type="entry name" value="Nucleotide-diphospho-sugar transferases"/>
    <property type="match status" value="1"/>
</dbReference>
<organism evidence="2 3">
    <name type="scientific">Notoacmeibacter marinus</name>
    <dbReference type="NCBI Taxonomy" id="1876515"/>
    <lineage>
        <taxon>Bacteria</taxon>
        <taxon>Pseudomonadati</taxon>
        <taxon>Pseudomonadota</taxon>
        <taxon>Alphaproteobacteria</taxon>
        <taxon>Hyphomicrobiales</taxon>
        <taxon>Notoacmeibacteraceae</taxon>
        <taxon>Notoacmeibacter</taxon>
    </lineage>
</organism>
<dbReference type="EMBL" id="NBYO01000002">
    <property type="protein sequence ID" value="OXT00627.1"/>
    <property type="molecule type" value="Genomic_DNA"/>
</dbReference>
<dbReference type="Pfam" id="PF00535">
    <property type="entry name" value="Glycos_transf_2"/>
    <property type="match status" value="1"/>
</dbReference>
<evidence type="ECO:0000259" key="1">
    <source>
        <dbReference type="Pfam" id="PF00535"/>
    </source>
</evidence>
<gene>
    <name evidence="2" type="ORF">B7H23_11035</name>
</gene>
<dbReference type="Gene3D" id="3.90.550.10">
    <property type="entry name" value="Spore Coat Polysaccharide Biosynthesis Protein SpsA, Chain A"/>
    <property type="match status" value="1"/>
</dbReference>
<protein>
    <recommendedName>
        <fullName evidence="1">Glycosyltransferase 2-like domain-containing protein</fullName>
    </recommendedName>
</protein>
<dbReference type="Proteomes" id="UP000215405">
    <property type="component" value="Unassembled WGS sequence"/>
</dbReference>
<dbReference type="PANTHER" id="PTHR22916">
    <property type="entry name" value="GLYCOSYLTRANSFERASE"/>
    <property type="match status" value="1"/>
</dbReference>
<dbReference type="InterPro" id="IPR029044">
    <property type="entry name" value="Nucleotide-diphossugar_trans"/>
</dbReference>
<dbReference type="RefSeq" id="WP_094077452.1">
    <property type="nucleotide sequence ID" value="NZ_NBYO01000002.1"/>
</dbReference>
<dbReference type="InterPro" id="IPR001173">
    <property type="entry name" value="Glyco_trans_2-like"/>
</dbReference>
<dbReference type="PANTHER" id="PTHR22916:SF3">
    <property type="entry name" value="UDP-GLCNAC:BETAGAL BETA-1,3-N-ACETYLGLUCOSAMINYLTRANSFERASE-LIKE PROTEIN 1"/>
    <property type="match status" value="1"/>
</dbReference>
<comment type="caution">
    <text evidence="2">The sequence shown here is derived from an EMBL/GenBank/DDBJ whole genome shotgun (WGS) entry which is preliminary data.</text>
</comment>
<keyword evidence="3" id="KW-1185">Reference proteome</keyword>
<evidence type="ECO:0000313" key="3">
    <source>
        <dbReference type="Proteomes" id="UP000215405"/>
    </source>
</evidence>
<name>A0A231UXP1_9HYPH</name>
<reference evidence="3" key="1">
    <citation type="journal article" date="2017" name="Int. J. Syst. Evol. Microbiol.">
        <title>Notoacmeibacter marinus gen. nov., sp. nov., isolated from the gut of a limpet and proposal of Notoacmeibacteraceae fam. nov. in the order Rhizobiales of the class Alphaproteobacteria.</title>
        <authorList>
            <person name="Huang Z."/>
            <person name="Guo F."/>
            <person name="Lai Q."/>
        </authorList>
    </citation>
    <scope>NUCLEOTIDE SEQUENCE [LARGE SCALE GENOMIC DNA]</scope>
    <source>
        <strain evidence="3">XMTR2A4</strain>
    </source>
</reference>
<feature type="domain" description="Glycosyltransferase 2-like" evidence="1">
    <location>
        <begin position="5"/>
        <end position="165"/>
    </location>
</feature>
<accession>A0A231UXP1</accession>